<name>A0A9W3CDR0_RAPSA</name>
<sequence length="160" mass="18388">MVVGNEAVSYRNRKGILSHNVLAACNFDLQFIYVLTGWEGSAHDAKVLSDALTRSNNKFEVPEGKFYLADCGYANRKKFLTPFRSTRYHLKEFTGGDSDPRNKEEMFNHRHACLRNVIERIFGIFKSRFLIFKSAPSFPYKTQAELVLACAALHNYLRQN</sequence>
<accession>A0A9W3CDR0</accession>
<evidence type="ECO:0000313" key="9">
    <source>
        <dbReference type="Proteomes" id="UP000504610"/>
    </source>
</evidence>
<dbReference type="OrthoDB" id="1681765at2759"/>
<dbReference type="PANTHER" id="PTHR22930">
    <property type="match status" value="1"/>
</dbReference>
<dbReference type="GO" id="GO:0005634">
    <property type="term" value="C:nucleus"/>
    <property type="evidence" value="ECO:0007669"/>
    <property type="project" value="UniProtKB-SubCell"/>
</dbReference>
<evidence type="ECO:0000256" key="2">
    <source>
        <dbReference type="ARBA" id="ARBA00004123"/>
    </source>
</evidence>
<comment type="similarity">
    <text evidence="3">Belongs to the HARBI1 family.</text>
</comment>
<evidence type="ECO:0000256" key="3">
    <source>
        <dbReference type="ARBA" id="ARBA00006958"/>
    </source>
</evidence>
<organism evidence="9 10">
    <name type="scientific">Raphanus sativus</name>
    <name type="common">Radish</name>
    <name type="synonym">Raphanus raphanistrum var. sativus</name>
    <dbReference type="NCBI Taxonomy" id="3726"/>
    <lineage>
        <taxon>Eukaryota</taxon>
        <taxon>Viridiplantae</taxon>
        <taxon>Streptophyta</taxon>
        <taxon>Embryophyta</taxon>
        <taxon>Tracheophyta</taxon>
        <taxon>Spermatophyta</taxon>
        <taxon>Magnoliopsida</taxon>
        <taxon>eudicotyledons</taxon>
        <taxon>Gunneridae</taxon>
        <taxon>Pentapetalae</taxon>
        <taxon>rosids</taxon>
        <taxon>malvids</taxon>
        <taxon>Brassicales</taxon>
        <taxon>Brassicaceae</taxon>
        <taxon>Brassiceae</taxon>
        <taxon>Raphanus</taxon>
    </lineage>
</organism>
<keyword evidence="7" id="KW-0539">Nucleus</keyword>
<gene>
    <name evidence="10" type="primary">LOC108839098</name>
</gene>
<comment type="cofactor">
    <cofactor evidence="1">
        <name>a divalent metal cation</name>
        <dbReference type="ChEBI" id="CHEBI:60240"/>
    </cofactor>
</comment>
<keyword evidence="6" id="KW-0378">Hydrolase</keyword>
<comment type="subcellular location">
    <subcellularLocation>
        <location evidence="2">Nucleus</location>
    </subcellularLocation>
</comment>
<protein>
    <submittedName>
        <fullName evidence="10">Uncharacterized protein LOC108839098</fullName>
    </submittedName>
</protein>
<evidence type="ECO:0000256" key="4">
    <source>
        <dbReference type="ARBA" id="ARBA00022722"/>
    </source>
</evidence>
<dbReference type="RefSeq" id="XP_056849633.1">
    <property type="nucleotide sequence ID" value="XM_056993653.1"/>
</dbReference>
<evidence type="ECO:0000256" key="5">
    <source>
        <dbReference type="ARBA" id="ARBA00022723"/>
    </source>
</evidence>
<evidence type="ECO:0000259" key="8">
    <source>
        <dbReference type="Pfam" id="PF13359"/>
    </source>
</evidence>
<evidence type="ECO:0000313" key="10">
    <source>
        <dbReference type="RefSeq" id="XP_056849633.1"/>
    </source>
</evidence>
<dbReference type="AlphaFoldDB" id="A0A9W3CDR0"/>
<dbReference type="GeneID" id="108839098"/>
<keyword evidence="5" id="KW-0479">Metal-binding</keyword>
<dbReference type="GO" id="GO:0016787">
    <property type="term" value="F:hydrolase activity"/>
    <property type="evidence" value="ECO:0007669"/>
    <property type="project" value="UniProtKB-KW"/>
</dbReference>
<keyword evidence="4" id="KW-0540">Nuclease</keyword>
<dbReference type="InterPro" id="IPR045249">
    <property type="entry name" value="HARBI1-like"/>
</dbReference>
<evidence type="ECO:0000256" key="7">
    <source>
        <dbReference type="ARBA" id="ARBA00023242"/>
    </source>
</evidence>
<dbReference type="Proteomes" id="UP000504610">
    <property type="component" value="Chromosome 9"/>
</dbReference>
<evidence type="ECO:0000256" key="6">
    <source>
        <dbReference type="ARBA" id="ARBA00022801"/>
    </source>
</evidence>
<dbReference type="KEGG" id="rsz:108839098"/>
<dbReference type="Pfam" id="PF13359">
    <property type="entry name" value="DDE_Tnp_4"/>
    <property type="match status" value="1"/>
</dbReference>
<dbReference type="InterPro" id="IPR027806">
    <property type="entry name" value="HARBI1_dom"/>
</dbReference>
<dbReference type="GO" id="GO:0046872">
    <property type="term" value="F:metal ion binding"/>
    <property type="evidence" value="ECO:0007669"/>
    <property type="project" value="UniProtKB-KW"/>
</dbReference>
<reference evidence="9" key="1">
    <citation type="journal article" date="2019" name="Database">
        <title>The radish genome database (RadishGD): an integrated information resource for radish genomics.</title>
        <authorList>
            <person name="Yu H.J."/>
            <person name="Baek S."/>
            <person name="Lee Y.J."/>
            <person name="Cho A."/>
            <person name="Mun J.H."/>
        </authorList>
    </citation>
    <scope>NUCLEOTIDE SEQUENCE [LARGE SCALE GENOMIC DNA]</scope>
    <source>
        <strain evidence="9">cv. WK10039</strain>
    </source>
</reference>
<proteinExistence type="inferred from homology"/>
<keyword evidence="9" id="KW-1185">Reference proteome</keyword>
<dbReference type="GO" id="GO:0004518">
    <property type="term" value="F:nuclease activity"/>
    <property type="evidence" value="ECO:0007669"/>
    <property type="project" value="UniProtKB-KW"/>
</dbReference>
<dbReference type="PANTHER" id="PTHR22930:SF259">
    <property type="entry name" value="OS08G0106900 PROTEIN"/>
    <property type="match status" value="1"/>
</dbReference>
<evidence type="ECO:0000256" key="1">
    <source>
        <dbReference type="ARBA" id="ARBA00001968"/>
    </source>
</evidence>
<reference evidence="10" key="2">
    <citation type="submission" date="2025-08" db="UniProtKB">
        <authorList>
            <consortium name="RefSeq"/>
        </authorList>
    </citation>
    <scope>IDENTIFICATION</scope>
    <source>
        <tissue evidence="10">Leaf</tissue>
    </source>
</reference>
<feature type="domain" description="DDE Tnp4" evidence="8">
    <location>
        <begin position="6"/>
        <end position="155"/>
    </location>
</feature>